<evidence type="ECO:0000259" key="2">
    <source>
        <dbReference type="PROSITE" id="PS50280"/>
    </source>
</evidence>
<feature type="region of interest" description="Disordered" evidence="1">
    <location>
        <begin position="1"/>
        <end position="24"/>
    </location>
</feature>
<dbReference type="Pfam" id="PF00856">
    <property type="entry name" value="SET"/>
    <property type="match status" value="1"/>
</dbReference>
<dbReference type="InterPro" id="IPR051357">
    <property type="entry name" value="H3K9_HMTase_SUVAR3-9"/>
</dbReference>
<dbReference type="PANTHER" id="PTHR45660:SF29">
    <property type="entry name" value="SET DOMAIN PROTEIN (AFU_ORTHOLOGUE AFUA_4G09180)"/>
    <property type="match status" value="1"/>
</dbReference>
<dbReference type="STRING" id="1392247.A0A3N4KQB9"/>
<keyword evidence="4" id="KW-1185">Reference proteome</keyword>
<proteinExistence type="predicted"/>
<feature type="compositionally biased region" description="Basic and acidic residues" evidence="1">
    <location>
        <begin position="10"/>
        <end position="21"/>
    </location>
</feature>
<dbReference type="EMBL" id="ML119126">
    <property type="protein sequence ID" value="RPB12794.1"/>
    <property type="molecule type" value="Genomic_DNA"/>
</dbReference>
<dbReference type="OrthoDB" id="308383at2759"/>
<feature type="domain" description="SET" evidence="2">
    <location>
        <begin position="303"/>
        <end position="413"/>
    </location>
</feature>
<dbReference type="GO" id="GO:0042054">
    <property type="term" value="F:histone methyltransferase activity"/>
    <property type="evidence" value="ECO:0007669"/>
    <property type="project" value="TreeGrafter"/>
</dbReference>
<sequence>MAANGTSSKLIDKLGPDGAEKKRTRMPKRIMRRTNETPLEYLKVMEDIYKNLHDNLKLPAKTYDQEAAAAAVSYKAKMSELVDKEYLRPGSKMDTMTNSLLGTITRTVNGQAIMVIHPIISLLFSCLGPSPHQVAADLVVQWQRYHEIAHTFGWRYLSVLAFSNRFREYALKAEEQKWVEWLNYADDARLSIEVLGSFYCPAWRDVLRRGLGGIDMKRFTEDEEMVEYNGHHHLWGFTIENDKVMKAEKIVTYEVIEKAIIRTGLKGAPGPDPRDLVKEENAKRCVVCGQAICDCPSHVWAPCLVEIVDVGTRGFGVRALQNIQAKQCIGEYIGEIVGAGQALYTPDSYMLRGHIGSKNRPNQANYYVTSNRKGNWTRFVNHACYEFSNCSIDHHEYRGKTYAVHYTDKNTYK</sequence>
<evidence type="ECO:0000313" key="4">
    <source>
        <dbReference type="Proteomes" id="UP000277580"/>
    </source>
</evidence>
<dbReference type="InterPro" id="IPR046341">
    <property type="entry name" value="SET_dom_sf"/>
</dbReference>
<name>A0A3N4KQB9_9PEZI</name>
<dbReference type="InterPro" id="IPR001214">
    <property type="entry name" value="SET_dom"/>
</dbReference>
<dbReference type="Gene3D" id="2.170.270.10">
    <property type="entry name" value="SET domain"/>
    <property type="match status" value="1"/>
</dbReference>
<dbReference type="SMART" id="SM00317">
    <property type="entry name" value="SET"/>
    <property type="match status" value="1"/>
</dbReference>
<dbReference type="Proteomes" id="UP000277580">
    <property type="component" value="Unassembled WGS sequence"/>
</dbReference>
<evidence type="ECO:0000256" key="1">
    <source>
        <dbReference type="SAM" id="MobiDB-lite"/>
    </source>
</evidence>
<protein>
    <recommendedName>
        <fullName evidence="2">SET domain-containing protein</fullName>
    </recommendedName>
</protein>
<dbReference type="SUPFAM" id="SSF82199">
    <property type="entry name" value="SET domain"/>
    <property type="match status" value="1"/>
</dbReference>
<dbReference type="InParanoid" id="A0A3N4KQB9"/>
<evidence type="ECO:0000313" key="3">
    <source>
        <dbReference type="EMBL" id="RPB12794.1"/>
    </source>
</evidence>
<dbReference type="GO" id="GO:0003690">
    <property type="term" value="F:double-stranded DNA binding"/>
    <property type="evidence" value="ECO:0007669"/>
    <property type="project" value="TreeGrafter"/>
</dbReference>
<accession>A0A3N4KQB9</accession>
<dbReference type="PROSITE" id="PS50280">
    <property type="entry name" value="SET"/>
    <property type="match status" value="1"/>
</dbReference>
<dbReference type="AlphaFoldDB" id="A0A3N4KQB9"/>
<reference evidence="3 4" key="1">
    <citation type="journal article" date="2018" name="Nat. Ecol. Evol.">
        <title>Pezizomycetes genomes reveal the molecular basis of ectomycorrhizal truffle lifestyle.</title>
        <authorList>
            <person name="Murat C."/>
            <person name="Payen T."/>
            <person name="Noel B."/>
            <person name="Kuo A."/>
            <person name="Morin E."/>
            <person name="Chen J."/>
            <person name="Kohler A."/>
            <person name="Krizsan K."/>
            <person name="Balestrini R."/>
            <person name="Da Silva C."/>
            <person name="Montanini B."/>
            <person name="Hainaut M."/>
            <person name="Levati E."/>
            <person name="Barry K.W."/>
            <person name="Belfiori B."/>
            <person name="Cichocki N."/>
            <person name="Clum A."/>
            <person name="Dockter R.B."/>
            <person name="Fauchery L."/>
            <person name="Guy J."/>
            <person name="Iotti M."/>
            <person name="Le Tacon F."/>
            <person name="Lindquist E.A."/>
            <person name="Lipzen A."/>
            <person name="Malagnac F."/>
            <person name="Mello A."/>
            <person name="Molinier V."/>
            <person name="Miyauchi S."/>
            <person name="Poulain J."/>
            <person name="Riccioni C."/>
            <person name="Rubini A."/>
            <person name="Sitrit Y."/>
            <person name="Splivallo R."/>
            <person name="Traeger S."/>
            <person name="Wang M."/>
            <person name="Zifcakova L."/>
            <person name="Wipf D."/>
            <person name="Zambonelli A."/>
            <person name="Paolocci F."/>
            <person name="Nowrousian M."/>
            <person name="Ottonello S."/>
            <person name="Baldrian P."/>
            <person name="Spatafora J.W."/>
            <person name="Henrissat B."/>
            <person name="Nagy L.G."/>
            <person name="Aury J.M."/>
            <person name="Wincker P."/>
            <person name="Grigoriev I.V."/>
            <person name="Bonfante P."/>
            <person name="Martin F.M."/>
        </authorList>
    </citation>
    <scope>NUCLEOTIDE SEQUENCE [LARGE SCALE GENOMIC DNA]</scope>
    <source>
        <strain evidence="3 4">CCBAS932</strain>
    </source>
</reference>
<gene>
    <name evidence="3" type="ORF">P167DRAFT_545133</name>
</gene>
<dbReference type="PANTHER" id="PTHR45660">
    <property type="entry name" value="HISTONE-LYSINE N-METHYLTRANSFERASE SETMAR"/>
    <property type="match status" value="1"/>
</dbReference>
<organism evidence="3 4">
    <name type="scientific">Morchella conica CCBAS932</name>
    <dbReference type="NCBI Taxonomy" id="1392247"/>
    <lineage>
        <taxon>Eukaryota</taxon>
        <taxon>Fungi</taxon>
        <taxon>Dikarya</taxon>
        <taxon>Ascomycota</taxon>
        <taxon>Pezizomycotina</taxon>
        <taxon>Pezizomycetes</taxon>
        <taxon>Pezizales</taxon>
        <taxon>Morchellaceae</taxon>
        <taxon>Morchella</taxon>
    </lineage>
</organism>